<keyword evidence="1" id="KW-0813">Transport</keyword>
<dbReference type="Proteomes" id="UP000318080">
    <property type="component" value="Unassembled WGS sequence"/>
</dbReference>
<name>A0A540R778_9CORY</name>
<sequence length="243" mass="25488">MNAASPLPLELQDVTCVFGTGARQVTALDSASLELHPGELVAVMGPSGSGKSTLLNVAGLLLRPTSGRVLIEGVDTADFSARRAAQARRKHLGFVFQDFNLVSTLTVGENVTLPLELDGESPSRCRELADAALSEVGLDGAGFADRYPEEISGGQAQRVAIARALIGPRRVLLADEPTGALDTATGEDVMNALRARIDAGASGLLVTHEPRFAAWADRVVMVRDGRLSEPGAPQAARPGQEEK</sequence>
<dbReference type="GO" id="GO:0005886">
    <property type="term" value="C:plasma membrane"/>
    <property type="evidence" value="ECO:0007669"/>
    <property type="project" value="TreeGrafter"/>
</dbReference>
<dbReference type="STRING" id="1686286.GCA_900092335_01071"/>
<dbReference type="CDD" id="cd03255">
    <property type="entry name" value="ABC_MJ0796_LolCDE_FtsE"/>
    <property type="match status" value="1"/>
</dbReference>
<keyword evidence="6" id="KW-1185">Reference proteome</keyword>
<evidence type="ECO:0000313" key="5">
    <source>
        <dbReference type="EMBL" id="TQE43294.1"/>
    </source>
</evidence>
<dbReference type="InterPro" id="IPR017871">
    <property type="entry name" value="ABC_transporter-like_CS"/>
</dbReference>
<comment type="caution">
    <text evidence="5">The sequence shown here is derived from an EMBL/GenBank/DDBJ whole genome shotgun (WGS) entry which is preliminary data.</text>
</comment>
<evidence type="ECO:0000256" key="3">
    <source>
        <dbReference type="ARBA" id="ARBA00022840"/>
    </source>
</evidence>
<reference evidence="5 6" key="1">
    <citation type="submission" date="2019-06" db="EMBL/GenBank/DDBJ databases">
        <title>Draft genome of C. phoceense Strain 272.</title>
        <authorList>
            <person name="Pacheco L.G.C."/>
            <person name="Barberis C.M."/>
            <person name="Almuzara M.N."/>
            <person name="Traglia G.M."/>
            <person name="Santos C.S."/>
            <person name="Rocha D.J.P.G."/>
            <person name="Aguiar E.R.G.R."/>
            <person name="Vay C.A."/>
        </authorList>
    </citation>
    <scope>NUCLEOTIDE SEQUENCE [LARGE SCALE GENOMIC DNA]</scope>
    <source>
        <strain evidence="5 6">272</strain>
    </source>
</reference>
<dbReference type="SMART" id="SM00382">
    <property type="entry name" value="AAA"/>
    <property type="match status" value="1"/>
</dbReference>
<dbReference type="GO" id="GO:0098796">
    <property type="term" value="C:membrane protein complex"/>
    <property type="evidence" value="ECO:0007669"/>
    <property type="project" value="UniProtKB-ARBA"/>
</dbReference>
<protein>
    <submittedName>
        <fullName evidence="5">ABC transporter ATP-binding protein</fullName>
    </submittedName>
</protein>
<dbReference type="InterPro" id="IPR027417">
    <property type="entry name" value="P-loop_NTPase"/>
</dbReference>
<dbReference type="InterPro" id="IPR017911">
    <property type="entry name" value="MacB-like_ATP-bd"/>
</dbReference>
<gene>
    <name evidence="5" type="ORF">EJK80_08060</name>
</gene>
<evidence type="ECO:0000259" key="4">
    <source>
        <dbReference type="PROSITE" id="PS50893"/>
    </source>
</evidence>
<dbReference type="InterPro" id="IPR003593">
    <property type="entry name" value="AAA+_ATPase"/>
</dbReference>
<feature type="domain" description="ABC transporter" evidence="4">
    <location>
        <begin position="9"/>
        <end position="243"/>
    </location>
</feature>
<dbReference type="GO" id="GO:0016887">
    <property type="term" value="F:ATP hydrolysis activity"/>
    <property type="evidence" value="ECO:0007669"/>
    <property type="project" value="InterPro"/>
</dbReference>
<dbReference type="EMBL" id="VHIR01000010">
    <property type="protein sequence ID" value="TQE43294.1"/>
    <property type="molecule type" value="Genomic_DNA"/>
</dbReference>
<dbReference type="InterPro" id="IPR003439">
    <property type="entry name" value="ABC_transporter-like_ATP-bd"/>
</dbReference>
<dbReference type="Gene3D" id="3.40.50.300">
    <property type="entry name" value="P-loop containing nucleotide triphosphate hydrolases"/>
    <property type="match status" value="1"/>
</dbReference>
<evidence type="ECO:0000256" key="2">
    <source>
        <dbReference type="ARBA" id="ARBA00022741"/>
    </source>
</evidence>
<dbReference type="PROSITE" id="PS50893">
    <property type="entry name" value="ABC_TRANSPORTER_2"/>
    <property type="match status" value="1"/>
</dbReference>
<evidence type="ECO:0000313" key="6">
    <source>
        <dbReference type="Proteomes" id="UP000318080"/>
    </source>
</evidence>
<dbReference type="GO" id="GO:0022857">
    <property type="term" value="F:transmembrane transporter activity"/>
    <property type="evidence" value="ECO:0007669"/>
    <property type="project" value="TreeGrafter"/>
</dbReference>
<dbReference type="SUPFAM" id="SSF52540">
    <property type="entry name" value="P-loop containing nucleoside triphosphate hydrolases"/>
    <property type="match status" value="1"/>
</dbReference>
<dbReference type="PROSITE" id="PS00211">
    <property type="entry name" value="ABC_TRANSPORTER_1"/>
    <property type="match status" value="1"/>
</dbReference>
<organism evidence="5 6">
    <name type="scientific">Corynebacterium phoceense</name>
    <dbReference type="NCBI Taxonomy" id="1686286"/>
    <lineage>
        <taxon>Bacteria</taxon>
        <taxon>Bacillati</taxon>
        <taxon>Actinomycetota</taxon>
        <taxon>Actinomycetes</taxon>
        <taxon>Mycobacteriales</taxon>
        <taxon>Corynebacteriaceae</taxon>
        <taxon>Corynebacterium</taxon>
    </lineage>
</organism>
<accession>A0A540R778</accession>
<dbReference type="GO" id="GO:0005524">
    <property type="term" value="F:ATP binding"/>
    <property type="evidence" value="ECO:0007669"/>
    <property type="project" value="UniProtKB-KW"/>
</dbReference>
<keyword evidence="2" id="KW-0547">Nucleotide-binding</keyword>
<dbReference type="FunFam" id="3.40.50.300:FF:000032">
    <property type="entry name" value="Export ABC transporter ATP-binding protein"/>
    <property type="match status" value="1"/>
</dbReference>
<dbReference type="InterPro" id="IPR015854">
    <property type="entry name" value="ABC_transpr_LolD-like"/>
</dbReference>
<dbReference type="AlphaFoldDB" id="A0A540R778"/>
<proteinExistence type="predicted"/>
<keyword evidence="3 5" id="KW-0067">ATP-binding</keyword>
<evidence type="ECO:0000256" key="1">
    <source>
        <dbReference type="ARBA" id="ARBA00022448"/>
    </source>
</evidence>
<dbReference type="RefSeq" id="WP_066487759.1">
    <property type="nucleotide sequence ID" value="NZ_VHIR01000010.1"/>
</dbReference>
<dbReference type="Pfam" id="PF00005">
    <property type="entry name" value="ABC_tran"/>
    <property type="match status" value="1"/>
</dbReference>
<dbReference type="PANTHER" id="PTHR24220">
    <property type="entry name" value="IMPORT ATP-BINDING PROTEIN"/>
    <property type="match status" value="1"/>
</dbReference>